<sequence>MADPLSIAASIAGLVTIADTIFTRIYRYTKAVKDAAKEIQALGSEITTLSRLLRNLELVLGEYEEDTPDANLRLHHINSCRETLLKIRDKIDWKTTVDPGSSKSTLEATLRRLKWPFSGSEMKSLLSEVETHKSTINAALAGDNLSMTLRALSRQDKISEDIKGLKTELETRWAMETHITITRQRQEILQSFEELDPMSHHRTNLNLHHPLTGLWLTEGNTFKTWLYTRNSKLWLSGIPGAGKTVLAACVVEEVIKESSSTRAAAYFYCDYKDIKTQTPINIFSSLATQLARQNEMAFAHLQNLYEKYHPKGSTTILLELSALVKTVSQQSSCFEDVSIVVDGLDECGNHTADVVQSLASLATNSGSNIRALFLSRDEYDIREMLQQEFGHVKIAAHREDLELYVAAEIESRQRKVGREQLRIRSSGLKDHIIKSLVEGADGIYVCVEFAAAMLTLIDRFRWAACQLDLLSGLPTDAAKRQALMSLPPTLFKTYERILERISESNSSVQEMVQNTLKWILHSEGTISAAALCEAVSIKESDTTFNKESLHVQEDILLYCSSLIRLSSSGEHFELAHFTVKEFLESLSDSSGPLFAPYSQAENHIYPYLAKTCLAYINLDVFRGDVIEDYDTWEDQQRQHPFRTHAVSYWHEYAENAWNDESIRAHARELFCLSRTSLFLSWARDYIYLPTENEEVGFRQATELICLGRVNPLHMASALGCVELCKLLLDLDCSINQVSSMGTPVHCALIGAFRYSLSLEDGYLPDNAYDLLYESRAEVFDLLIKRGADFFVPYKGIHGKEYSCLQLAVNVGMEKGVNHPVVKLVKAGSKLDDGIMSSLQKAVTHYHVRGTELARHTKEMVEALIASLNENSQEGPVVSELFKLALQTKSSAAIELVKDKSEAYRHMDIGDLEENFSRAITNDQQEVIQELLTDHRLSPVAGFGKYNETALHLAAKYESTNAIVLLLTLGAEVDARNQLGLTPLHYAAANKSSDEHTISLLIGNGASTAVGDRNGRTVWHIAAENDNAIGLKTLSRVADSKQESHLLPDGNGVIPLFTAAIKLNSSAFETLLGKMEADQYLRNKCPNGIGLVHYAVSMNSIKLLRMLNDKGGELHQRADDGRTGLHFVPENVDATIIRMLTDAGLSPDMVDYDGRTPLHSLIQNEVEIDENVFAMLATDSTIAMSTKTGLTALQFAVSVGSKEQADYNYRERIFQKLLTKGIDVHVRDSNHLSCLQMLFSFETQRPETDEVESSWDFEDFVYSVATSITDINILNETVTWDAYSYRLIGWAILRKKESLTELLLSKGVDANLKNLYTTNSGLDVNWTPSQMACFHGCTPKLMKSLLEHSQGLLDNTDEGYSLAHLACMKGSQSACALLEVLCEYGIDFNLRSSQESQTPLHLAAESGKHDHVRFLLQHGIDSQAKDSYGWQAIHLAAAGGYHGIFKQLMDLDFDWNKSTINYYTTFSHTWHTKCNILHQAAMGDSTCIIQTIIACSSVDDINVLNGEGLSPLSIAAAFGVDGTIEALLSAGADIEAEDPSGCRALHMASRWGKFENAQILLAHGCSLVCDTRGMSPELYALKYGHNDIVDLLRNHEREKVKLDNSSIAQHQKQSSTIATQSLSIAIDLDDLLLCKRSVESGADLNKPHASCKCCKPVIIALIDRKFEIASYLIGMGASTTGQVCDTSKYRGYSAVHLACRDKSETQLLVLLLKNDLKAGSLSFQSPVNPIHVAATCSNIPGLKILLQHAQINDLTFVYDLKIDHLALKWAWYLSNSTSISPRIGIANPTAMHIAVKERSIDCIKLLLEYGATVDCLRGIQETPLHDAARLGYLEIVQLLVENDAKPNGRCIGQNPAMHAARGGQTEILRYLVENGTPLTQRDVVGDTLFHAAGFSNAHTFSYLLQIGCNPEVENYRGVTPVGIALEHATNNMAKVSLIMNWDLDYERCIRQVPFKWYGYSWTVLKLLFKRLGFARTSQMINIPFSEPFVRETLLTKASKYGNIKELDVLIQAGANLELEGCPEGTALNAACHEGQLTSVIYLIRAGANIFGSKDGLEFTAVQSAQDNPEILEWLLVKRHTQQPKLCWETGQTVDGEMASWQGPMLAEVPISGLYSPKFGASSIDRATELSQLRKDLEGKLKANYAILQAVPAVAVRDLPRDWQKRMGAHALQYFEGVAKTSEALGFVTDDMMQEAVAEGVEKNEIQIQVVDKLAKGTYHEVMIEDGVL</sequence>
<dbReference type="RefSeq" id="XP_031002003.1">
    <property type="nucleotide sequence ID" value="XM_031153556.1"/>
</dbReference>
<dbReference type="InterPro" id="IPR056884">
    <property type="entry name" value="NPHP3-like_N"/>
</dbReference>
<dbReference type="PROSITE" id="PS50297">
    <property type="entry name" value="ANK_REP_REGION"/>
    <property type="match status" value="7"/>
</dbReference>
<feature type="repeat" description="ANK" evidence="3">
    <location>
        <begin position="945"/>
        <end position="977"/>
    </location>
</feature>
<comment type="caution">
    <text evidence="6">The sequence shown here is derived from an EMBL/GenBank/DDBJ whole genome shotgun (WGS) entry which is preliminary data.</text>
</comment>
<dbReference type="Pfam" id="PF24883">
    <property type="entry name" value="NPHP3_N"/>
    <property type="match status" value="1"/>
</dbReference>
<feature type="repeat" description="ANK" evidence="3">
    <location>
        <begin position="1357"/>
        <end position="1392"/>
    </location>
</feature>
<keyword evidence="2 3" id="KW-0040">ANK repeat</keyword>
<feature type="domain" description="Nephrocystin 3-like N-terminal" evidence="5">
    <location>
        <begin position="212"/>
        <end position="376"/>
    </location>
</feature>
<keyword evidence="7" id="KW-1185">Reference proteome</keyword>
<dbReference type="InterPro" id="IPR027417">
    <property type="entry name" value="P-loop_NTPase"/>
</dbReference>
<dbReference type="Pfam" id="PF12796">
    <property type="entry name" value="Ank_2"/>
    <property type="match status" value="4"/>
</dbReference>
<reference evidence="6 7" key="1">
    <citation type="submission" date="2018-05" db="EMBL/GenBank/DDBJ databases">
        <title>Genome sequencing and assembly of the regulated plant pathogen Lachnellula willkommii and related sister species for the development of diagnostic species identification markers.</title>
        <authorList>
            <person name="Giroux E."/>
            <person name="Bilodeau G."/>
        </authorList>
    </citation>
    <scope>NUCLEOTIDE SEQUENCE [LARGE SCALE GENOMIC DNA]</scope>
    <source>
        <strain evidence="6 7">CBS 185.66</strain>
    </source>
</reference>
<dbReference type="Pfam" id="PF00023">
    <property type="entry name" value="Ank"/>
    <property type="match status" value="1"/>
</dbReference>
<feature type="domain" description="Azaphilone pigments biosynthesis cluster protein L N-terminal" evidence="4">
    <location>
        <begin position="2"/>
        <end position="173"/>
    </location>
</feature>
<organism evidence="6 7">
    <name type="scientific">Lachnellula hyalina</name>
    <dbReference type="NCBI Taxonomy" id="1316788"/>
    <lineage>
        <taxon>Eukaryota</taxon>
        <taxon>Fungi</taxon>
        <taxon>Dikarya</taxon>
        <taxon>Ascomycota</taxon>
        <taxon>Pezizomycotina</taxon>
        <taxon>Leotiomycetes</taxon>
        <taxon>Helotiales</taxon>
        <taxon>Lachnaceae</taxon>
        <taxon>Lachnellula</taxon>
    </lineage>
</organism>
<accession>A0A8H8TWE4</accession>
<gene>
    <name evidence="6" type="primary">ANK1_1</name>
    <name evidence="6" type="ORF">LHYA1_G008636</name>
</gene>
<dbReference type="InterPro" id="IPR002110">
    <property type="entry name" value="Ankyrin_rpt"/>
</dbReference>
<feature type="repeat" description="ANK" evidence="3">
    <location>
        <begin position="1187"/>
        <end position="1228"/>
    </location>
</feature>
<feature type="repeat" description="ANK" evidence="3">
    <location>
        <begin position="1394"/>
        <end position="1426"/>
    </location>
</feature>
<evidence type="ECO:0000256" key="1">
    <source>
        <dbReference type="ARBA" id="ARBA00022737"/>
    </source>
</evidence>
<dbReference type="PROSITE" id="PS50088">
    <property type="entry name" value="ANK_REPEAT"/>
    <property type="match status" value="10"/>
</dbReference>
<feature type="repeat" description="ANK" evidence="3">
    <location>
        <begin position="1818"/>
        <end position="1846"/>
    </location>
</feature>
<proteinExistence type="predicted"/>
<dbReference type="Pfam" id="PF17111">
    <property type="entry name" value="PigL_N"/>
    <property type="match status" value="1"/>
</dbReference>
<evidence type="ECO:0000313" key="6">
    <source>
        <dbReference type="EMBL" id="TVY23215.1"/>
    </source>
</evidence>
<protein>
    <submittedName>
        <fullName evidence="6">Ankyrin-1</fullName>
    </submittedName>
</protein>
<dbReference type="SUPFAM" id="SSF48403">
    <property type="entry name" value="Ankyrin repeat"/>
    <property type="match status" value="6"/>
</dbReference>
<dbReference type="GeneID" id="41988834"/>
<feature type="repeat" description="ANK" evidence="3">
    <location>
        <begin position="1850"/>
        <end position="1882"/>
    </location>
</feature>
<evidence type="ECO:0000313" key="7">
    <source>
        <dbReference type="Proteomes" id="UP000431533"/>
    </source>
</evidence>
<evidence type="ECO:0000259" key="4">
    <source>
        <dbReference type="Pfam" id="PF17111"/>
    </source>
</evidence>
<dbReference type="SUPFAM" id="SSF52540">
    <property type="entry name" value="P-loop containing nucleoside triphosphate hydrolases"/>
    <property type="match status" value="1"/>
</dbReference>
<keyword evidence="1" id="KW-0677">Repeat</keyword>
<dbReference type="EMBL" id="QGMH01000195">
    <property type="protein sequence ID" value="TVY23215.1"/>
    <property type="molecule type" value="Genomic_DNA"/>
</dbReference>
<evidence type="ECO:0000259" key="5">
    <source>
        <dbReference type="Pfam" id="PF24883"/>
    </source>
</evidence>
<evidence type="ECO:0000256" key="2">
    <source>
        <dbReference type="ARBA" id="ARBA00023043"/>
    </source>
</evidence>
<name>A0A8H8TWE4_9HELO</name>
<dbReference type="Proteomes" id="UP000431533">
    <property type="component" value="Unassembled WGS sequence"/>
</dbReference>
<feature type="repeat" description="ANK" evidence="3">
    <location>
        <begin position="1506"/>
        <end position="1538"/>
    </location>
</feature>
<feature type="repeat" description="ANK" evidence="3">
    <location>
        <begin position="1119"/>
        <end position="1151"/>
    </location>
</feature>
<feature type="repeat" description="ANK" evidence="3">
    <location>
        <begin position="1785"/>
        <end position="1817"/>
    </location>
</feature>
<dbReference type="OrthoDB" id="3557006at2759"/>
<feature type="repeat" description="ANK" evidence="3">
    <location>
        <begin position="978"/>
        <end position="1012"/>
    </location>
</feature>
<dbReference type="Gene3D" id="1.25.40.20">
    <property type="entry name" value="Ankyrin repeat-containing domain"/>
    <property type="match status" value="7"/>
</dbReference>
<dbReference type="InterPro" id="IPR036770">
    <property type="entry name" value="Ankyrin_rpt-contain_sf"/>
</dbReference>
<dbReference type="Gene3D" id="3.40.50.300">
    <property type="entry name" value="P-loop containing nucleotide triphosphate hydrolases"/>
    <property type="match status" value="1"/>
</dbReference>
<dbReference type="PANTHER" id="PTHR24198:SF165">
    <property type="entry name" value="ANKYRIN REPEAT-CONTAINING PROTEIN-RELATED"/>
    <property type="match status" value="1"/>
</dbReference>
<dbReference type="SMART" id="SM00248">
    <property type="entry name" value="ANK"/>
    <property type="match status" value="26"/>
</dbReference>
<dbReference type="PANTHER" id="PTHR24198">
    <property type="entry name" value="ANKYRIN REPEAT AND PROTEIN KINASE DOMAIN-CONTAINING PROTEIN"/>
    <property type="match status" value="1"/>
</dbReference>
<dbReference type="InterPro" id="IPR031348">
    <property type="entry name" value="PigL_N"/>
</dbReference>
<evidence type="ECO:0000256" key="3">
    <source>
        <dbReference type="PROSITE-ProRule" id="PRU00023"/>
    </source>
</evidence>